<dbReference type="AlphaFoldDB" id="A0A4V6T5C6"/>
<evidence type="ECO:0000313" key="2">
    <source>
        <dbReference type="EMBL" id="THU93505.1"/>
    </source>
</evidence>
<organism evidence="2 3">
    <name type="scientific">Dendrothele bispora (strain CBS 962.96)</name>
    <dbReference type="NCBI Taxonomy" id="1314807"/>
    <lineage>
        <taxon>Eukaryota</taxon>
        <taxon>Fungi</taxon>
        <taxon>Dikarya</taxon>
        <taxon>Basidiomycota</taxon>
        <taxon>Agaricomycotina</taxon>
        <taxon>Agaricomycetes</taxon>
        <taxon>Agaricomycetidae</taxon>
        <taxon>Agaricales</taxon>
        <taxon>Agaricales incertae sedis</taxon>
        <taxon>Dendrothele</taxon>
    </lineage>
</organism>
<evidence type="ECO:0000313" key="3">
    <source>
        <dbReference type="Proteomes" id="UP000297245"/>
    </source>
</evidence>
<accession>A0A4V6T5C6</accession>
<proteinExistence type="predicted"/>
<name>A0A4V6T5C6_DENBC</name>
<protein>
    <submittedName>
        <fullName evidence="2">Uncharacterized protein</fullName>
    </submittedName>
</protein>
<sequence length="332" mass="37060">MAKATSPTSDPPFRTTSNLFRANKFWSSNSRSQDISFSLFPMVSSTILAGTTPSNRRHASNSANVPVEVFPPDLMIRVEPTLRYKPEPGGLRFNKQGPDLARRCKVGEMESGRNRKRKGWKSEEMESVHAQVRSTEKGDGRGAYYNPSPPLLSWSLLIRSTLFVLSSPPFLAYESFPQLVDPTGTRPSLIPTPLISITRSRKLFPDDSITLGRDFSESPTVPIPSFLTDNLPFIRLYRHRVPTGLSSVVLHSKYVRFDHKTTPLQHVRTLPTMAPLGCDTQSSLVPPVSTITSRRFPEPNLCSFAFFYLHPEPLIPTYNISLLFPSASPTGP</sequence>
<reference evidence="2 3" key="1">
    <citation type="journal article" date="2019" name="Nat. Ecol. Evol.">
        <title>Megaphylogeny resolves global patterns of mushroom evolution.</title>
        <authorList>
            <person name="Varga T."/>
            <person name="Krizsan K."/>
            <person name="Foldi C."/>
            <person name="Dima B."/>
            <person name="Sanchez-Garcia M."/>
            <person name="Sanchez-Ramirez S."/>
            <person name="Szollosi G.J."/>
            <person name="Szarkandi J.G."/>
            <person name="Papp V."/>
            <person name="Albert L."/>
            <person name="Andreopoulos W."/>
            <person name="Angelini C."/>
            <person name="Antonin V."/>
            <person name="Barry K.W."/>
            <person name="Bougher N.L."/>
            <person name="Buchanan P."/>
            <person name="Buyck B."/>
            <person name="Bense V."/>
            <person name="Catcheside P."/>
            <person name="Chovatia M."/>
            <person name="Cooper J."/>
            <person name="Damon W."/>
            <person name="Desjardin D."/>
            <person name="Finy P."/>
            <person name="Geml J."/>
            <person name="Haridas S."/>
            <person name="Hughes K."/>
            <person name="Justo A."/>
            <person name="Karasinski D."/>
            <person name="Kautmanova I."/>
            <person name="Kiss B."/>
            <person name="Kocsube S."/>
            <person name="Kotiranta H."/>
            <person name="LaButti K.M."/>
            <person name="Lechner B.E."/>
            <person name="Liimatainen K."/>
            <person name="Lipzen A."/>
            <person name="Lukacs Z."/>
            <person name="Mihaltcheva S."/>
            <person name="Morgado L.N."/>
            <person name="Niskanen T."/>
            <person name="Noordeloos M.E."/>
            <person name="Ohm R.A."/>
            <person name="Ortiz-Santana B."/>
            <person name="Ovrebo C."/>
            <person name="Racz N."/>
            <person name="Riley R."/>
            <person name="Savchenko A."/>
            <person name="Shiryaev A."/>
            <person name="Soop K."/>
            <person name="Spirin V."/>
            <person name="Szebenyi C."/>
            <person name="Tomsovsky M."/>
            <person name="Tulloss R.E."/>
            <person name="Uehling J."/>
            <person name="Grigoriev I.V."/>
            <person name="Vagvolgyi C."/>
            <person name="Papp T."/>
            <person name="Martin F.M."/>
            <person name="Miettinen O."/>
            <person name="Hibbett D.S."/>
            <person name="Nagy L.G."/>
        </authorList>
    </citation>
    <scope>NUCLEOTIDE SEQUENCE [LARGE SCALE GENOMIC DNA]</scope>
    <source>
        <strain evidence="2 3">CBS 962.96</strain>
    </source>
</reference>
<gene>
    <name evidence="2" type="ORF">K435DRAFT_861424</name>
</gene>
<keyword evidence="3" id="KW-1185">Reference proteome</keyword>
<evidence type="ECO:0000256" key="1">
    <source>
        <dbReference type="SAM" id="MobiDB-lite"/>
    </source>
</evidence>
<dbReference type="Proteomes" id="UP000297245">
    <property type="component" value="Unassembled WGS sequence"/>
</dbReference>
<feature type="region of interest" description="Disordered" evidence="1">
    <location>
        <begin position="110"/>
        <end position="141"/>
    </location>
</feature>
<dbReference type="EMBL" id="ML179247">
    <property type="protein sequence ID" value="THU93505.1"/>
    <property type="molecule type" value="Genomic_DNA"/>
</dbReference>